<dbReference type="PANTHER" id="PTHR30146:SF24">
    <property type="entry name" value="XYLOSE OPERON REGULATORY PROTEIN"/>
    <property type="match status" value="1"/>
</dbReference>
<dbReference type="InterPro" id="IPR046335">
    <property type="entry name" value="LacI/GalR-like_sensor"/>
</dbReference>
<evidence type="ECO:0000256" key="1">
    <source>
        <dbReference type="ARBA" id="ARBA00023015"/>
    </source>
</evidence>
<dbReference type="PANTHER" id="PTHR30146">
    <property type="entry name" value="LACI-RELATED TRANSCRIPTIONAL REPRESSOR"/>
    <property type="match status" value="1"/>
</dbReference>
<evidence type="ECO:0000256" key="2">
    <source>
        <dbReference type="ARBA" id="ARBA00023125"/>
    </source>
</evidence>
<evidence type="ECO:0000313" key="6">
    <source>
        <dbReference type="Proteomes" id="UP000245921"/>
    </source>
</evidence>
<comment type="caution">
    <text evidence="5">The sequence shown here is derived from an EMBL/GenBank/DDBJ whole genome shotgun (WGS) entry which is preliminary data.</text>
</comment>
<evidence type="ECO:0000256" key="3">
    <source>
        <dbReference type="ARBA" id="ARBA00023163"/>
    </source>
</evidence>
<dbReference type="EMBL" id="QGGI01000007">
    <property type="protein sequence ID" value="PWJ95123.1"/>
    <property type="molecule type" value="Genomic_DNA"/>
</dbReference>
<dbReference type="GO" id="GO:0000976">
    <property type="term" value="F:transcription cis-regulatory region binding"/>
    <property type="evidence" value="ECO:0007669"/>
    <property type="project" value="TreeGrafter"/>
</dbReference>
<dbReference type="SUPFAM" id="SSF47413">
    <property type="entry name" value="lambda repressor-like DNA-binding domains"/>
    <property type="match status" value="1"/>
</dbReference>
<dbReference type="RefSeq" id="WP_109604658.1">
    <property type="nucleotide sequence ID" value="NZ_QGGI01000007.1"/>
</dbReference>
<dbReference type="PROSITE" id="PS50932">
    <property type="entry name" value="HTH_LACI_2"/>
    <property type="match status" value="1"/>
</dbReference>
<dbReference type="PROSITE" id="PS00356">
    <property type="entry name" value="HTH_LACI_1"/>
    <property type="match status" value="1"/>
</dbReference>
<keyword evidence="3" id="KW-0804">Transcription</keyword>
<feature type="domain" description="HTH lacI-type" evidence="4">
    <location>
        <begin position="5"/>
        <end position="59"/>
    </location>
</feature>
<organism evidence="5 6">
    <name type="scientific">Oceanotoga teriensis</name>
    <dbReference type="NCBI Taxonomy" id="515440"/>
    <lineage>
        <taxon>Bacteria</taxon>
        <taxon>Thermotogati</taxon>
        <taxon>Thermotogota</taxon>
        <taxon>Thermotogae</taxon>
        <taxon>Petrotogales</taxon>
        <taxon>Petrotogaceae</taxon>
        <taxon>Oceanotoga</taxon>
    </lineage>
</organism>
<name>A0AA45HIW9_9BACT</name>
<dbReference type="Pfam" id="PF00356">
    <property type="entry name" value="LacI"/>
    <property type="match status" value="1"/>
</dbReference>
<dbReference type="Gene3D" id="3.40.50.2300">
    <property type="match status" value="2"/>
</dbReference>
<sequence>MDKKITIKDIAKKAGVSTSTVSRVLNDTLPVKKETKEIIIKTIKELNYYPDSLARSLRMGSTKTIGIIIPDISNPFFSMLVKGSEDYLREQNYSTIICNSDNKKEDEKIVKLLLEKKVDAILYAGIGNLEKFKKIKTPIIYIDRIEKNSNSSYIVSNNYQGMTTLLDYLLKNNHKTYIFISGDENIFSASERLRAFTDFSKKHKIKNQIIQADYTFQSGIRIAEKIQTIPDAIVCSNDLMAYGIIQGLKNRKINVPKDVSVTGYDDILFSAMFNPPLTTIKQPIYQMGRTASEIVIQILQKKVKENPIKMFKNELILRNSVLKRK</sequence>
<evidence type="ECO:0000313" key="5">
    <source>
        <dbReference type="EMBL" id="PWJ95123.1"/>
    </source>
</evidence>
<proteinExistence type="predicted"/>
<dbReference type="InterPro" id="IPR010982">
    <property type="entry name" value="Lambda_DNA-bd_dom_sf"/>
</dbReference>
<dbReference type="InterPro" id="IPR028082">
    <property type="entry name" value="Peripla_BP_I"/>
</dbReference>
<keyword evidence="6" id="KW-1185">Reference proteome</keyword>
<evidence type="ECO:0000259" key="4">
    <source>
        <dbReference type="PROSITE" id="PS50932"/>
    </source>
</evidence>
<dbReference type="CDD" id="cd01392">
    <property type="entry name" value="HTH_LacI"/>
    <property type="match status" value="1"/>
</dbReference>
<dbReference type="Proteomes" id="UP000245921">
    <property type="component" value="Unassembled WGS sequence"/>
</dbReference>
<dbReference type="SUPFAM" id="SSF53822">
    <property type="entry name" value="Periplasmic binding protein-like I"/>
    <property type="match status" value="1"/>
</dbReference>
<reference evidence="5 6" key="1">
    <citation type="submission" date="2018-05" db="EMBL/GenBank/DDBJ databases">
        <title>Genomic Encyclopedia of Type Strains, Phase IV (KMG-IV): sequencing the most valuable type-strain genomes for metagenomic binning, comparative biology and taxonomic classification.</title>
        <authorList>
            <person name="Goeker M."/>
        </authorList>
    </citation>
    <scope>NUCLEOTIDE SEQUENCE [LARGE SCALE GENOMIC DNA]</scope>
    <source>
        <strain evidence="5 6">DSM 24906</strain>
    </source>
</reference>
<keyword evidence="2" id="KW-0238">DNA-binding</keyword>
<gene>
    <name evidence="5" type="ORF">C7380_10778</name>
</gene>
<dbReference type="SMART" id="SM00354">
    <property type="entry name" value="HTH_LACI"/>
    <property type="match status" value="1"/>
</dbReference>
<accession>A0AA45HIW9</accession>
<dbReference type="CDD" id="cd06267">
    <property type="entry name" value="PBP1_LacI_sugar_binding-like"/>
    <property type="match status" value="1"/>
</dbReference>
<dbReference type="Pfam" id="PF13377">
    <property type="entry name" value="Peripla_BP_3"/>
    <property type="match status" value="1"/>
</dbReference>
<dbReference type="AlphaFoldDB" id="A0AA45HIW9"/>
<dbReference type="PRINTS" id="PR00036">
    <property type="entry name" value="HTHLACI"/>
</dbReference>
<protein>
    <submittedName>
        <fullName evidence="5">LacI family transcriptional regulator</fullName>
    </submittedName>
</protein>
<dbReference type="Gene3D" id="1.10.260.40">
    <property type="entry name" value="lambda repressor-like DNA-binding domains"/>
    <property type="match status" value="1"/>
</dbReference>
<dbReference type="GO" id="GO:0003700">
    <property type="term" value="F:DNA-binding transcription factor activity"/>
    <property type="evidence" value="ECO:0007669"/>
    <property type="project" value="TreeGrafter"/>
</dbReference>
<dbReference type="InterPro" id="IPR000843">
    <property type="entry name" value="HTH_LacI"/>
</dbReference>
<keyword evidence="1" id="KW-0805">Transcription regulation</keyword>